<evidence type="ECO:0000313" key="3">
    <source>
        <dbReference type="EMBL" id="CAG8664134.1"/>
    </source>
</evidence>
<gene>
    <name evidence="3" type="ORF">PBRASI_LOCUS10951</name>
</gene>
<protein>
    <submittedName>
        <fullName evidence="3">1737_t:CDS:1</fullName>
    </submittedName>
</protein>
<comment type="caution">
    <text evidence="3">The sequence shown here is derived from an EMBL/GenBank/DDBJ whole genome shotgun (WGS) entry which is preliminary data.</text>
</comment>
<keyword evidence="1" id="KW-0175">Coiled coil</keyword>
<evidence type="ECO:0000256" key="1">
    <source>
        <dbReference type="SAM" id="Coils"/>
    </source>
</evidence>
<accession>A0A9N9E8I0</accession>
<dbReference type="EMBL" id="CAJVPI010003992">
    <property type="protein sequence ID" value="CAG8664134.1"/>
    <property type="molecule type" value="Genomic_DNA"/>
</dbReference>
<evidence type="ECO:0000313" key="4">
    <source>
        <dbReference type="Proteomes" id="UP000789739"/>
    </source>
</evidence>
<evidence type="ECO:0000256" key="2">
    <source>
        <dbReference type="SAM" id="Phobius"/>
    </source>
</evidence>
<name>A0A9N9E8I0_9GLOM</name>
<keyword evidence="2" id="KW-0812">Transmembrane</keyword>
<keyword evidence="2" id="KW-0472">Membrane</keyword>
<proteinExistence type="predicted"/>
<dbReference type="Proteomes" id="UP000789739">
    <property type="component" value="Unassembled WGS sequence"/>
</dbReference>
<dbReference type="SUPFAM" id="SSF57997">
    <property type="entry name" value="Tropomyosin"/>
    <property type="match status" value="1"/>
</dbReference>
<dbReference type="Gene3D" id="1.10.287.1490">
    <property type="match status" value="1"/>
</dbReference>
<keyword evidence="2" id="KW-1133">Transmembrane helix</keyword>
<dbReference type="AlphaFoldDB" id="A0A9N9E8I0"/>
<sequence>MANIRTLRDINSKGYRLGSTREVELEEALRDSCKTNSELIDDFKNYRKVHKKFINNIKRDKVHLQRNLNQTSKDKEELTKYIYQLIDEIKRLNSELDNLSSQIKRLQISNVEYETKNITQLRKIESLQSMIEILEGKLSSAQNDVISIQNDSSKKESEILSLKSKIAEVEHELASKVSELECLKSEAISAELARPKPVVGGDVEKNIIKDSDLSKYFIRGKNTLCEEQSSMDPIEKIDEITELPKNDTAISPKINEETNISEINENIIPQSQGSKNRLTAYSAIEIPNITPYLAQPENNSGASAKAHMSSLIESNSQIPIGGIETIPALASTLMSPLSAYIFLTLLIIAVMWFVVLRRTWNIGRLFEPLLRNKKAIGYGIRGSDNEFINFKNSLK</sequence>
<keyword evidence="4" id="KW-1185">Reference proteome</keyword>
<feature type="transmembrane region" description="Helical" evidence="2">
    <location>
        <begin position="337"/>
        <end position="356"/>
    </location>
</feature>
<feature type="coiled-coil region" evidence="1">
    <location>
        <begin position="54"/>
        <end position="186"/>
    </location>
</feature>
<dbReference type="OrthoDB" id="425925at2759"/>
<organism evidence="3 4">
    <name type="scientific">Paraglomus brasilianum</name>
    <dbReference type="NCBI Taxonomy" id="144538"/>
    <lineage>
        <taxon>Eukaryota</taxon>
        <taxon>Fungi</taxon>
        <taxon>Fungi incertae sedis</taxon>
        <taxon>Mucoromycota</taxon>
        <taxon>Glomeromycotina</taxon>
        <taxon>Glomeromycetes</taxon>
        <taxon>Paraglomerales</taxon>
        <taxon>Paraglomeraceae</taxon>
        <taxon>Paraglomus</taxon>
    </lineage>
</organism>
<reference evidence="3" key="1">
    <citation type="submission" date="2021-06" db="EMBL/GenBank/DDBJ databases">
        <authorList>
            <person name="Kallberg Y."/>
            <person name="Tangrot J."/>
            <person name="Rosling A."/>
        </authorList>
    </citation>
    <scope>NUCLEOTIDE SEQUENCE</scope>
    <source>
        <strain evidence="3">BR232B</strain>
    </source>
</reference>